<evidence type="ECO:0000256" key="1">
    <source>
        <dbReference type="SAM" id="Phobius"/>
    </source>
</evidence>
<keyword evidence="1" id="KW-0812">Transmembrane</keyword>
<keyword evidence="1" id="KW-1133">Transmembrane helix</keyword>
<name>A0A2H0WPV7_9BACT</name>
<protein>
    <submittedName>
        <fullName evidence="2">Uncharacterized protein</fullName>
    </submittedName>
</protein>
<evidence type="ECO:0000313" key="2">
    <source>
        <dbReference type="EMBL" id="PIS14645.1"/>
    </source>
</evidence>
<evidence type="ECO:0000313" key="3">
    <source>
        <dbReference type="Proteomes" id="UP000230775"/>
    </source>
</evidence>
<reference evidence="3" key="1">
    <citation type="submission" date="2017-09" db="EMBL/GenBank/DDBJ databases">
        <title>Depth-based differentiation of microbial function through sediment-hosted aquifers and enrichment of novel symbionts in the deep terrestrial subsurface.</title>
        <authorList>
            <person name="Probst A.J."/>
            <person name="Ladd B."/>
            <person name="Jarett J.K."/>
            <person name="Geller-Mcgrath D.E."/>
            <person name="Sieber C.M.K."/>
            <person name="Emerson J.B."/>
            <person name="Anantharaman K."/>
            <person name="Thomas B.C."/>
            <person name="Malmstrom R."/>
            <person name="Stieglmeier M."/>
            <person name="Klingl A."/>
            <person name="Woyke T."/>
            <person name="Ryan C.M."/>
            <person name="Banfield J.F."/>
        </authorList>
    </citation>
    <scope>NUCLEOTIDE SEQUENCE [LARGE SCALE GENOMIC DNA]</scope>
</reference>
<organism evidence="2 3">
    <name type="scientific">Candidatus Shapirobacteria bacterium CG09_land_8_20_14_0_10_39_12</name>
    <dbReference type="NCBI Taxonomy" id="1974885"/>
    <lineage>
        <taxon>Bacteria</taxon>
        <taxon>Candidatus Shapironibacteriota</taxon>
    </lineage>
</organism>
<dbReference type="EMBL" id="PEZI01000035">
    <property type="protein sequence ID" value="PIS14645.1"/>
    <property type="molecule type" value="Genomic_DNA"/>
</dbReference>
<feature type="transmembrane region" description="Helical" evidence="1">
    <location>
        <begin position="194"/>
        <end position="214"/>
    </location>
</feature>
<comment type="caution">
    <text evidence="2">The sequence shown here is derived from an EMBL/GenBank/DDBJ whole genome shotgun (WGS) entry which is preliminary data.</text>
</comment>
<proteinExistence type="predicted"/>
<dbReference type="Proteomes" id="UP000230775">
    <property type="component" value="Unassembled WGS sequence"/>
</dbReference>
<sequence length="263" mass="28028">MLDLPRRNIFFFLILWSFFRAGTVFAQEAGEKISSGIAISVSVMGEDIQNGSIISSTPEGYVLSSTAYDPTVYGVVSFSPAVSFETQSVNSYSVISLGKVYLRVATGNGAIKEGDLLTTSKIPGVGQKATEDGFTIGTALENFESSNVNEIGLILVNFKPQYNVAVSGTGRGINLIRTIKLAAASPFLSPLTSLRYLLAVVLTAVSFILGFLHYGRFAKMGIESLGRNPLASKTISAGIIFNILMTTVIIGAGLFLAYLILVL</sequence>
<accession>A0A2H0WPV7</accession>
<keyword evidence="1" id="KW-0472">Membrane</keyword>
<dbReference type="AlphaFoldDB" id="A0A2H0WPV7"/>
<feature type="transmembrane region" description="Helical" evidence="1">
    <location>
        <begin position="235"/>
        <end position="261"/>
    </location>
</feature>
<gene>
    <name evidence="2" type="ORF">COT64_01600</name>
</gene>